<evidence type="ECO:0000313" key="10">
    <source>
        <dbReference type="Proteomes" id="UP000501534"/>
    </source>
</evidence>
<keyword evidence="7" id="KW-0472">Membrane</keyword>
<dbReference type="Pfam" id="PF01551">
    <property type="entry name" value="Peptidase_M23"/>
    <property type="match status" value="1"/>
</dbReference>
<dbReference type="GO" id="GO:0006508">
    <property type="term" value="P:proteolysis"/>
    <property type="evidence" value="ECO:0007669"/>
    <property type="project" value="UniProtKB-KW"/>
</dbReference>
<evidence type="ECO:0000256" key="5">
    <source>
        <dbReference type="ARBA" id="ARBA00022833"/>
    </source>
</evidence>
<keyword evidence="2" id="KW-0645">Protease</keyword>
<dbReference type="Proteomes" id="UP000501534">
    <property type="component" value="Chromosome"/>
</dbReference>
<dbReference type="InterPro" id="IPR016047">
    <property type="entry name" value="M23ase_b-sheet_dom"/>
</dbReference>
<dbReference type="AlphaFoldDB" id="A0A6M4GPZ3"/>
<evidence type="ECO:0000256" key="1">
    <source>
        <dbReference type="ARBA" id="ARBA00001947"/>
    </source>
</evidence>
<dbReference type="PANTHER" id="PTHR21666:SF288">
    <property type="entry name" value="CELL DIVISION PROTEIN YTFB"/>
    <property type="match status" value="1"/>
</dbReference>
<evidence type="ECO:0000256" key="6">
    <source>
        <dbReference type="ARBA" id="ARBA00023049"/>
    </source>
</evidence>
<dbReference type="SUPFAM" id="SSF51261">
    <property type="entry name" value="Duplicated hybrid motif"/>
    <property type="match status" value="1"/>
</dbReference>
<dbReference type="InterPro" id="IPR011055">
    <property type="entry name" value="Dup_hybrid_motif"/>
</dbReference>
<evidence type="ECO:0000313" key="9">
    <source>
        <dbReference type="EMBL" id="QJR09390.1"/>
    </source>
</evidence>
<keyword evidence="5" id="KW-0862">Zinc</keyword>
<dbReference type="GO" id="GO:0046872">
    <property type="term" value="F:metal ion binding"/>
    <property type="evidence" value="ECO:0007669"/>
    <property type="project" value="UniProtKB-KW"/>
</dbReference>
<comment type="cofactor">
    <cofactor evidence="1">
        <name>Zn(2+)</name>
        <dbReference type="ChEBI" id="CHEBI:29105"/>
    </cofactor>
</comment>
<organism evidence="9 10">
    <name type="scientific">Usitatibacter rugosus</name>
    <dbReference type="NCBI Taxonomy" id="2732067"/>
    <lineage>
        <taxon>Bacteria</taxon>
        <taxon>Pseudomonadati</taxon>
        <taxon>Pseudomonadota</taxon>
        <taxon>Betaproteobacteria</taxon>
        <taxon>Nitrosomonadales</taxon>
        <taxon>Usitatibacteraceae</taxon>
        <taxon>Usitatibacter</taxon>
    </lineage>
</organism>
<dbReference type="Gene3D" id="3.10.450.350">
    <property type="match status" value="2"/>
</dbReference>
<evidence type="ECO:0000256" key="3">
    <source>
        <dbReference type="ARBA" id="ARBA00022723"/>
    </source>
</evidence>
<dbReference type="GO" id="GO:0004222">
    <property type="term" value="F:metalloendopeptidase activity"/>
    <property type="evidence" value="ECO:0007669"/>
    <property type="project" value="TreeGrafter"/>
</dbReference>
<dbReference type="PANTHER" id="PTHR21666">
    <property type="entry name" value="PEPTIDASE-RELATED"/>
    <property type="match status" value="1"/>
</dbReference>
<dbReference type="RefSeq" id="WP_171089081.1">
    <property type="nucleotide sequence ID" value="NZ_CP053069.1"/>
</dbReference>
<reference evidence="9 10" key="1">
    <citation type="submission" date="2020-04" db="EMBL/GenBank/DDBJ databases">
        <title>Usitatibacter rugosus gen. nov., sp. nov. and Usitatibacter palustris sp. nov., novel members of Usitatibacteraceae fam. nov. within the order Nitrosomonadales isolated from soil.</title>
        <authorList>
            <person name="Huber K.J."/>
            <person name="Neumann-Schaal M."/>
            <person name="Geppert A."/>
            <person name="Luckner M."/>
            <person name="Wanner G."/>
            <person name="Overmann J."/>
        </authorList>
    </citation>
    <scope>NUCLEOTIDE SEQUENCE [LARGE SCALE GENOMIC DNA]</scope>
    <source>
        <strain evidence="9 10">0125_3</strain>
    </source>
</reference>
<evidence type="ECO:0000256" key="4">
    <source>
        <dbReference type="ARBA" id="ARBA00022801"/>
    </source>
</evidence>
<keyword evidence="7" id="KW-1133">Transmembrane helix</keyword>
<evidence type="ECO:0000259" key="8">
    <source>
        <dbReference type="Pfam" id="PF01551"/>
    </source>
</evidence>
<dbReference type="KEGG" id="uru:DSM104443_00430"/>
<dbReference type="Gene3D" id="2.70.70.10">
    <property type="entry name" value="Glucose Permease (Domain IIA)"/>
    <property type="match status" value="1"/>
</dbReference>
<evidence type="ECO:0000256" key="2">
    <source>
        <dbReference type="ARBA" id="ARBA00022670"/>
    </source>
</evidence>
<protein>
    <recommendedName>
        <fullName evidence="8">M23ase beta-sheet core domain-containing protein</fullName>
    </recommendedName>
</protein>
<keyword evidence="3" id="KW-0479">Metal-binding</keyword>
<keyword evidence="10" id="KW-1185">Reference proteome</keyword>
<evidence type="ECO:0000256" key="7">
    <source>
        <dbReference type="SAM" id="Phobius"/>
    </source>
</evidence>
<name>A0A6M4GPZ3_9PROT</name>
<gene>
    <name evidence="9" type="ORF">DSM104443_00430</name>
</gene>
<keyword evidence="4" id="KW-0378">Hydrolase</keyword>
<dbReference type="CDD" id="cd12797">
    <property type="entry name" value="M23_peptidase"/>
    <property type="match status" value="1"/>
</dbReference>
<keyword evidence="7" id="KW-0812">Transmembrane</keyword>
<dbReference type="InterPro" id="IPR050570">
    <property type="entry name" value="Cell_wall_metabolism_enzyme"/>
</dbReference>
<sequence length="436" mass="46643">MEKADILAQRSARLRPLRQAAFGFLLLGLPALGIVTAFGVAPGTSVIDVPQATVEQAIDLPEFAPQAAPPARYVTQERVLRGDTVAALLDRLGVRDPRAMEFLRADRKGSTIFRKLVPGKTLQAETGAEGELLTLRYYLGDSVLEVTRTAEGLVARDRAVDALPRTFQKSATIRSSLFAATDAAGIPDAVAMQIARVFATDIDFHSDLRKGDRFTVVYEMLYDAGELLGPGRILAAEFVNDGRVHTAVLFSDGEGGETHYALDGSNRAKAFLRSPVEFSRVSSGFGSRFHPVLRNWRAHTGVDFAAPKGTRVLAAADGHVLSAGWRNGYGNAVEIKHGGSISTLYGHLSGFASGIRAGTRVRQGDPIGFVGATGLATGPHLHYEFKVSGMHQDPMKVALPKAAPVPPHLRAQFQDAAADASAKLAVVRAVQAARFE</sequence>
<keyword evidence="6" id="KW-0482">Metalloprotease</keyword>
<dbReference type="EMBL" id="CP053069">
    <property type="protein sequence ID" value="QJR09390.1"/>
    <property type="molecule type" value="Genomic_DNA"/>
</dbReference>
<feature type="transmembrane region" description="Helical" evidence="7">
    <location>
        <begin position="21"/>
        <end position="41"/>
    </location>
</feature>
<feature type="domain" description="M23ase beta-sheet core" evidence="8">
    <location>
        <begin position="298"/>
        <end position="394"/>
    </location>
</feature>
<accession>A0A6M4GPZ3</accession>
<proteinExistence type="predicted"/>